<evidence type="ECO:0000313" key="2">
    <source>
        <dbReference type="EMBL" id="QKF78689.1"/>
    </source>
</evidence>
<name>A0AAE7BIK4_9BACT</name>
<dbReference type="InterPro" id="IPR052022">
    <property type="entry name" value="26kDa_periplasmic_antigen"/>
</dbReference>
<reference evidence="2 3" key="1">
    <citation type="submission" date="2020-05" db="EMBL/GenBank/DDBJ databases">
        <title>Complete genome sequencing of Campylobacter and Arcobacter type strains.</title>
        <authorList>
            <person name="Miller W.G."/>
            <person name="Yee E."/>
        </authorList>
    </citation>
    <scope>NUCLEOTIDE SEQUENCE [LARGE SCALE GENOMIC DNA]</scope>
    <source>
        <strain evidence="2 3">LMG 25694</strain>
    </source>
</reference>
<protein>
    <submittedName>
        <fullName evidence="2">SIMPL domain-containing protein</fullName>
    </submittedName>
</protein>
<keyword evidence="1" id="KW-0472">Membrane</keyword>
<keyword evidence="1" id="KW-0812">Transmembrane</keyword>
<dbReference type="RefSeq" id="WP_129010851.1">
    <property type="nucleotide sequence ID" value="NZ_CP053835.1"/>
</dbReference>
<dbReference type="InterPro" id="IPR007497">
    <property type="entry name" value="SIMPL/DUF541"/>
</dbReference>
<evidence type="ECO:0000256" key="1">
    <source>
        <dbReference type="SAM" id="Phobius"/>
    </source>
</evidence>
<dbReference type="PANTHER" id="PTHR34387:SF2">
    <property type="entry name" value="SLR1258 PROTEIN"/>
    <property type="match status" value="1"/>
</dbReference>
<gene>
    <name evidence="2" type="ORF">ADFLV_2716</name>
</gene>
<dbReference type="InterPro" id="IPR016907">
    <property type="entry name" value="UCP029033"/>
</dbReference>
<keyword evidence="1" id="KW-1133">Transmembrane helix</keyword>
<dbReference type="PANTHER" id="PTHR34387">
    <property type="entry name" value="SLR1258 PROTEIN"/>
    <property type="match status" value="1"/>
</dbReference>
<evidence type="ECO:0000313" key="3">
    <source>
        <dbReference type="Proteomes" id="UP000503313"/>
    </source>
</evidence>
<sequence>MEKIDTKSSFILGFFIFLGLSILGYLISTSVIKYKELERTVVVKGLSEKEVNADIVLWPIKFSVINNNLDELYKNIENDTQEILSFLESNGIAREEITINSPAIIDKMANEYSNQEVQVRYVANRTINIYSTNIEKIRDINGKLFELSKKGILFKIDDYDSKIEYIYTKLNDIKPMMIEEATNNARSVALKFAKDSNSKLGKIKKASQGQFVITSRDKNTEYIKNIRIVSTIEYYLSD</sequence>
<dbReference type="EMBL" id="CP053835">
    <property type="protein sequence ID" value="QKF78689.1"/>
    <property type="molecule type" value="Genomic_DNA"/>
</dbReference>
<dbReference type="GO" id="GO:0006974">
    <property type="term" value="P:DNA damage response"/>
    <property type="evidence" value="ECO:0007669"/>
    <property type="project" value="TreeGrafter"/>
</dbReference>
<dbReference type="Pfam" id="PF04402">
    <property type="entry name" value="SIMPL"/>
    <property type="match status" value="1"/>
</dbReference>
<dbReference type="Proteomes" id="UP000503313">
    <property type="component" value="Chromosome"/>
</dbReference>
<dbReference type="KEGG" id="adz:ADFLV_2716"/>
<dbReference type="Gene3D" id="3.30.70.2970">
    <property type="entry name" value="Protein of unknown function (DUF541), domain 2"/>
    <property type="match status" value="1"/>
</dbReference>
<keyword evidence="3" id="KW-1185">Reference proteome</keyword>
<accession>A0AAE7BIK4</accession>
<feature type="transmembrane region" description="Helical" evidence="1">
    <location>
        <begin position="9"/>
        <end position="27"/>
    </location>
</feature>
<dbReference type="AlphaFoldDB" id="A0AAE7BIK4"/>
<proteinExistence type="predicted"/>
<organism evidence="2 3">
    <name type="scientific">Arcobacter defluvii</name>
    <dbReference type="NCBI Taxonomy" id="873191"/>
    <lineage>
        <taxon>Bacteria</taxon>
        <taxon>Pseudomonadati</taxon>
        <taxon>Campylobacterota</taxon>
        <taxon>Epsilonproteobacteria</taxon>
        <taxon>Campylobacterales</taxon>
        <taxon>Arcobacteraceae</taxon>
        <taxon>Arcobacter</taxon>
    </lineage>
</organism>
<dbReference type="PIRSF" id="PIRSF029033">
    <property type="entry name" value="UCP029033"/>
    <property type="match status" value="1"/>
</dbReference>